<feature type="region of interest" description="Disordered" evidence="1">
    <location>
        <begin position="1227"/>
        <end position="1248"/>
    </location>
</feature>
<feature type="compositionally biased region" description="Basic and acidic residues" evidence="1">
    <location>
        <begin position="310"/>
        <end position="319"/>
    </location>
</feature>
<feature type="compositionally biased region" description="Basic and acidic residues" evidence="1">
    <location>
        <begin position="1161"/>
        <end position="1170"/>
    </location>
</feature>
<keyword evidence="3" id="KW-1185">Reference proteome</keyword>
<feature type="compositionally biased region" description="Polar residues" evidence="1">
    <location>
        <begin position="1125"/>
        <end position="1159"/>
    </location>
</feature>
<organism evidence="2 3">
    <name type="scientific">Trichoplax adhaerens</name>
    <name type="common">Trichoplax reptans</name>
    <dbReference type="NCBI Taxonomy" id="10228"/>
    <lineage>
        <taxon>Eukaryota</taxon>
        <taxon>Metazoa</taxon>
        <taxon>Placozoa</taxon>
        <taxon>Uniplacotomia</taxon>
        <taxon>Trichoplacea</taxon>
        <taxon>Trichoplacidae</taxon>
        <taxon>Trichoplax</taxon>
    </lineage>
</organism>
<dbReference type="GeneID" id="6751846"/>
<dbReference type="PANTHER" id="PTHR22741:SF10">
    <property type="entry name" value="COILED-COIL DOMAIN-CONTAINING PROTEIN CG32809"/>
    <property type="match status" value="1"/>
</dbReference>
<feature type="compositionally biased region" description="Basic and acidic residues" evidence="1">
    <location>
        <begin position="1017"/>
        <end position="1026"/>
    </location>
</feature>
<feature type="compositionally biased region" description="Polar residues" evidence="1">
    <location>
        <begin position="1093"/>
        <end position="1103"/>
    </location>
</feature>
<feature type="compositionally biased region" description="Basic and acidic residues" evidence="1">
    <location>
        <begin position="24"/>
        <end position="33"/>
    </location>
</feature>
<accession>B3RT52</accession>
<feature type="compositionally biased region" description="Polar residues" evidence="1">
    <location>
        <begin position="172"/>
        <end position="192"/>
    </location>
</feature>
<feature type="region of interest" description="Disordered" evidence="1">
    <location>
        <begin position="1"/>
        <end position="192"/>
    </location>
</feature>
<dbReference type="RefSeq" id="XP_002111159.1">
    <property type="nucleotide sequence ID" value="XM_002111123.1"/>
</dbReference>
<feature type="compositionally biased region" description="Basic residues" evidence="1">
    <location>
        <begin position="247"/>
        <end position="261"/>
    </location>
</feature>
<protein>
    <submittedName>
        <fullName evidence="2">Uncharacterized protein</fullName>
    </submittedName>
</protein>
<feature type="region of interest" description="Disordered" evidence="1">
    <location>
        <begin position="1338"/>
        <end position="1357"/>
    </location>
</feature>
<evidence type="ECO:0000256" key="1">
    <source>
        <dbReference type="SAM" id="MobiDB-lite"/>
    </source>
</evidence>
<feature type="compositionally biased region" description="Low complexity" evidence="1">
    <location>
        <begin position="1"/>
        <end position="12"/>
    </location>
</feature>
<feature type="region of interest" description="Disordered" evidence="1">
    <location>
        <begin position="670"/>
        <end position="691"/>
    </location>
</feature>
<feature type="compositionally biased region" description="Polar residues" evidence="1">
    <location>
        <begin position="124"/>
        <end position="136"/>
    </location>
</feature>
<feature type="region of interest" description="Disordered" evidence="1">
    <location>
        <begin position="1000"/>
        <end position="1029"/>
    </location>
</feature>
<evidence type="ECO:0000313" key="2">
    <source>
        <dbReference type="EMBL" id="EDV27163.1"/>
    </source>
</evidence>
<feature type="region of interest" description="Disordered" evidence="1">
    <location>
        <begin position="1067"/>
        <end position="1184"/>
    </location>
</feature>
<dbReference type="InterPro" id="IPR051825">
    <property type="entry name" value="SRCIN1"/>
</dbReference>
<gene>
    <name evidence="2" type="ORF">TRIADDRAFT_54841</name>
</gene>
<feature type="compositionally biased region" description="Polar residues" evidence="1">
    <location>
        <begin position="408"/>
        <end position="422"/>
    </location>
</feature>
<feature type="compositionally biased region" description="Polar residues" evidence="1">
    <location>
        <begin position="675"/>
        <end position="684"/>
    </location>
</feature>
<feature type="compositionally biased region" description="Basic and acidic residues" evidence="1">
    <location>
        <begin position="80"/>
        <end position="92"/>
    </location>
</feature>
<dbReference type="Proteomes" id="UP000009022">
    <property type="component" value="Unassembled WGS sequence"/>
</dbReference>
<dbReference type="Gene3D" id="1.20.58.1540">
    <property type="entry name" value="Actin interacting protein 3, C-terminal domain"/>
    <property type="match status" value="1"/>
</dbReference>
<dbReference type="InParanoid" id="B3RT52"/>
<dbReference type="PhylomeDB" id="B3RT52"/>
<name>B3RT52_TRIAD</name>
<sequence length="1422" mass="158907">MASKSDTSPSSSEESKKLMPRSRAAIDLRRFSNEDLNNLMSSYKTSAEISTPNSSKKSSIRRAVSAAERYKGLKPSIPESRSRDTSDIENDKSTTSPINPHHKDYRSKFNTNKQLFLQLEANAPGNSPSENPTPIMNSPKFRPIDFGTKIPPQKVNPYRIRSPNKRSGIHSVPTSSCSSPTNENVPLNSTNIGRSTENLSYSSSFEHNGFSSFKKPLLKKQSSMDSGYSHTENRNIHHQSLVPQKPQNHKRSVKITTRKVVKTTENPKSKEVSQKAPIPIEDTRSVNMQSSTDHASTSSVESYSKFNRIKPSEGEEKSKGSKPMYKANPDSDCIDKESSLGRKGSRIAIRNTAKISSDQDVDIDDENTLKSNNSESNSMKSLQPKRSKPPRSLHTPPSQRRLQEFKNHSQNRSTYGLTNIKSPTDRKIDKLVPAKYSNPDDTLIKDDSDFSIKEQAEDYSASSNEFQGKPALDEKFSKSMEMMNIAKAASIQQFRNASDSDSEIFEENKGDKILPWQDINYKENIDTQSGKKPKFGSLKRLQGDSEVFEENKGDKILPWQDINYKENIDTQSGKKPKFGSLKRLQRDNPKQNETNSDGQPAIVVSESAASKAKESDNVDIASEDEIDMFEYQFSLNQPSVFSDSEGYDIQAVDRQRINSSSEAIDAFIEQYKSPGDTSSKQSPTESREKSDRIDNIEQQLKSLTLMLTQKNQETVREFQAKETELNTEMNQFKDKIQVIATNILKDVTKLREEYTSLRQQQEIQQQLFDITLANTIKSIRTATSVMTRGQDIVRDERLAADKTKLNYQKQSNQLTKEVELLSRAIAVLEYDARKRFCRIDSSVIKALKLAIIEINSSITSLAQEEFPKIKSELKEVLIKEQKLVVMDEKFILSEPERLESALDQCRRLMSYMNSLVASVKLNAKKQRSGNRASNIADYINLLALQRQAQDDYEANEAKSVLQANIEIASAFNHEKRLSSIERAMEVRAFINELRIRYENKHDDDDGLSGVSSNESDSYQHESHNEDITNSVIDSSLATEPTIHDSNLSISKLENLSTVDSIPSTTSIYGRDIGASFTTTPPPPVWQEVDENVETNQDKNTTTESGKKRGAIFNKLTGFLYRGKNESPQPKSRPSSIISTNESENGDIQSSQTMSKSPSAQRRLDAYKTEPVESPGTNPLKHYQGQGSLTSDQIIQELSLRHNIDIASMQNKDKNTTNFVNYSDNLTSSGFQPKRQSSEIPSTFHNENLTDTSLSKSALTVSASELPPANINLATKKDRSSLSLPLSKANDINAIRRDQFLSAADSNPNEAKSNGKYDSVLAANGSNAVSKKDVLASKSVNASPTDSQNIIASSNPNKTNLLDSKDSIMLSKPTLSISSSKSMDLNLINPHNEIDGKEITAAEAKRRKSHTVVTYDSDQVSFL</sequence>
<dbReference type="KEGG" id="tad:TRIADDRAFT_54841"/>
<feature type="compositionally biased region" description="Polar residues" evidence="1">
    <location>
        <begin position="34"/>
        <end position="57"/>
    </location>
</feature>
<proteinExistence type="predicted"/>
<dbReference type="HOGENOM" id="CLU_253013_0_0_1"/>
<evidence type="ECO:0000313" key="3">
    <source>
        <dbReference type="Proteomes" id="UP000009022"/>
    </source>
</evidence>
<dbReference type="PANTHER" id="PTHR22741">
    <property type="entry name" value="P140CAP/SNIP-RELATED"/>
    <property type="match status" value="1"/>
</dbReference>
<feature type="region of interest" description="Disordered" evidence="1">
    <location>
        <begin position="567"/>
        <end position="617"/>
    </location>
</feature>
<dbReference type="CTD" id="6751846"/>
<dbReference type="EMBL" id="DS985243">
    <property type="protein sequence ID" value="EDV27163.1"/>
    <property type="molecule type" value="Genomic_DNA"/>
</dbReference>
<reference evidence="2 3" key="1">
    <citation type="journal article" date="2008" name="Nature">
        <title>The Trichoplax genome and the nature of placozoans.</title>
        <authorList>
            <person name="Srivastava M."/>
            <person name="Begovic E."/>
            <person name="Chapman J."/>
            <person name="Putnam N.H."/>
            <person name="Hellsten U."/>
            <person name="Kawashima T."/>
            <person name="Kuo A."/>
            <person name="Mitros T."/>
            <person name="Salamov A."/>
            <person name="Carpenter M.L."/>
            <person name="Signorovitch A.Y."/>
            <person name="Moreno M.A."/>
            <person name="Kamm K."/>
            <person name="Grimwood J."/>
            <person name="Schmutz J."/>
            <person name="Shapiro H."/>
            <person name="Grigoriev I.V."/>
            <person name="Buss L.W."/>
            <person name="Schierwater B."/>
            <person name="Dellaporta S.L."/>
            <person name="Rokhsar D.S."/>
        </authorList>
    </citation>
    <scope>NUCLEOTIDE SEQUENCE [LARGE SCALE GENOMIC DNA]</scope>
    <source>
        <strain evidence="2 3">Grell-BS-1999</strain>
    </source>
</reference>
<dbReference type="STRING" id="10228.B3RT52"/>
<feature type="compositionally biased region" description="Polar residues" evidence="1">
    <location>
        <begin position="285"/>
        <end position="305"/>
    </location>
</feature>
<dbReference type="OMA" id="LPWQDIN"/>
<dbReference type="OrthoDB" id="6022652at2759"/>
<feature type="region of interest" description="Disordered" evidence="1">
    <location>
        <begin position="236"/>
        <end position="422"/>
    </location>
</feature>